<sequence length="126" mass="13657">IGQNQKLALSVVEGTYGAANVNISSARNEVESFQVVVAAPKENINVVKVEVSDLIGPDGSKIGKGNIRLFREEYVRVRMSTSRAELPPGLYPDPLVPFINPITGEPIEPLTRTRKRWGEPVTTSGG</sequence>
<organism evidence="1">
    <name type="scientific">marine sediment metagenome</name>
    <dbReference type="NCBI Taxonomy" id="412755"/>
    <lineage>
        <taxon>unclassified sequences</taxon>
        <taxon>metagenomes</taxon>
        <taxon>ecological metagenomes</taxon>
    </lineage>
</organism>
<proteinExistence type="predicted"/>
<protein>
    <submittedName>
        <fullName evidence="1">Uncharacterized protein</fullName>
    </submittedName>
</protein>
<dbReference type="EMBL" id="BARW01040269">
    <property type="protein sequence ID" value="GAJ17018.1"/>
    <property type="molecule type" value="Genomic_DNA"/>
</dbReference>
<evidence type="ECO:0000313" key="1">
    <source>
        <dbReference type="EMBL" id="GAJ17018.1"/>
    </source>
</evidence>
<feature type="non-terminal residue" evidence="1">
    <location>
        <position position="1"/>
    </location>
</feature>
<feature type="non-terminal residue" evidence="1">
    <location>
        <position position="126"/>
    </location>
</feature>
<accession>X1UHU9</accession>
<dbReference type="AlphaFoldDB" id="X1UHU9"/>
<gene>
    <name evidence="1" type="ORF">S12H4_60940</name>
</gene>
<name>X1UHU9_9ZZZZ</name>
<comment type="caution">
    <text evidence="1">The sequence shown here is derived from an EMBL/GenBank/DDBJ whole genome shotgun (WGS) entry which is preliminary data.</text>
</comment>
<reference evidence="1" key="1">
    <citation type="journal article" date="2014" name="Front. Microbiol.">
        <title>High frequency of phylogenetically diverse reductive dehalogenase-homologous genes in deep subseafloor sedimentary metagenomes.</title>
        <authorList>
            <person name="Kawai M."/>
            <person name="Futagami T."/>
            <person name="Toyoda A."/>
            <person name="Takaki Y."/>
            <person name="Nishi S."/>
            <person name="Hori S."/>
            <person name="Arai W."/>
            <person name="Tsubouchi T."/>
            <person name="Morono Y."/>
            <person name="Uchiyama I."/>
            <person name="Ito T."/>
            <person name="Fujiyama A."/>
            <person name="Inagaki F."/>
            <person name="Takami H."/>
        </authorList>
    </citation>
    <scope>NUCLEOTIDE SEQUENCE</scope>
    <source>
        <strain evidence="1">Expedition CK06-06</strain>
    </source>
</reference>